<organism evidence="9 10">
    <name type="scientific">Prochlorococcus marinus str. PAC1</name>
    <dbReference type="NCBI Taxonomy" id="59924"/>
    <lineage>
        <taxon>Bacteria</taxon>
        <taxon>Bacillati</taxon>
        <taxon>Cyanobacteriota</taxon>
        <taxon>Cyanophyceae</taxon>
        <taxon>Synechococcales</taxon>
        <taxon>Prochlorococcaceae</taxon>
        <taxon>Prochlorococcus</taxon>
    </lineage>
</organism>
<keyword evidence="7" id="KW-0998">Cell outer membrane</keyword>
<keyword evidence="3" id="KW-0813">Transport</keyword>
<protein>
    <submittedName>
        <fullName evidence="9">Outer membrane efflux protein</fullName>
    </submittedName>
</protein>
<evidence type="ECO:0000256" key="6">
    <source>
        <dbReference type="ARBA" id="ARBA00023136"/>
    </source>
</evidence>
<sequence length="526" mass="59296">MRRVKRKFLIVAGLFISGINPLWATSSQKITSDIKIKGNSSKSLSQNQKQQRVLYELNAPEDLFLPSRSREVLVKTYQKVNLDQLENLLINNNRTIKIYLERVEQAKSILKSSLSSWYPTLNLTANGIPQYFESNNYNESSLIQDTSSKQWSSSISAQVKWDLINPARVPEIASARDSFEKSKYSYAIILRDLKLEAKKRYFNLQKANEEIEVAKKSIESSTFGLRDAEIRFESGIGTKLEVLEARTQLARDQQLFNIKSGDQKIGQRSLAEILNFPEDITPLIGTKTQVTGIWDLSLEDSIIAAYNSREELESILLEISINNSNANAALAASQPKLSIVNTSTSSFAKGELNQISPNTSNTSSNFSNTIGLNATWFIFDGGNSRSLYKYNKSKAKEAKLNFAARRAQIRQEVEQVFFKLESAKLNISASYTEVLSARESLRLAKLRYKSGITTQREVVNNQRDLTDSEVRYIISVTSYNTLLADLSRQTGLDNIKPCDIKVNQQNPSDIDSKSLYESNLIPLCQL</sequence>
<feature type="signal peptide" evidence="8">
    <location>
        <begin position="1"/>
        <end position="24"/>
    </location>
</feature>
<dbReference type="PANTHER" id="PTHR30026:SF21">
    <property type="entry name" value="SLR1270 PROTEIN"/>
    <property type="match status" value="1"/>
</dbReference>
<keyword evidence="6" id="KW-0472">Membrane</keyword>
<dbReference type="InterPro" id="IPR003423">
    <property type="entry name" value="OMP_efflux"/>
</dbReference>
<keyword evidence="4" id="KW-1134">Transmembrane beta strand</keyword>
<dbReference type="GO" id="GO:0009279">
    <property type="term" value="C:cell outer membrane"/>
    <property type="evidence" value="ECO:0007669"/>
    <property type="project" value="UniProtKB-SubCell"/>
</dbReference>
<dbReference type="PANTHER" id="PTHR30026">
    <property type="entry name" value="OUTER MEMBRANE PROTEIN TOLC"/>
    <property type="match status" value="1"/>
</dbReference>
<evidence type="ECO:0000256" key="4">
    <source>
        <dbReference type="ARBA" id="ARBA00022452"/>
    </source>
</evidence>
<dbReference type="AlphaFoldDB" id="A0A0A2C603"/>
<evidence type="ECO:0000256" key="5">
    <source>
        <dbReference type="ARBA" id="ARBA00022692"/>
    </source>
</evidence>
<evidence type="ECO:0000256" key="7">
    <source>
        <dbReference type="ARBA" id="ARBA00023237"/>
    </source>
</evidence>
<dbReference type="GO" id="GO:0015288">
    <property type="term" value="F:porin activity"/>
    <property type="evidence" value="ECO:0007669"/>
    <property type="project" value="TreeGrafter"/>
</dbReference>
<dbReference type="RefSeq" id="WP_036904774.1">
    <property type="nucleotide sequence ID" value="NZ_CP138967.1"/>
</dbReference>
<dbReference type="GO" id="GO:0015562">
    <property type="term" value="F:efflux transmembrane transporter activity"/>
    <property type="evidence" value="ECO:0007669"/>
    <property type="project" value="InterPro"/>
</dbReference>
<dbReference type="Gene3D" id="1.20.1600.10">
    <property type="entry name" value="Outer membrane efflux proteins (OEP)"/>
    <property type="match status" value="1"/>
</dbReference>
<comment type="caution">
    <text evidence="9">The sequence shown here is derived from an EMBL/GenBank/DDBJ whole genome shotgun (WGS) entry which is preliminary data.</text>
</comment>
<proteinExistence type="inferred from homology"/>
<evidence type="ECO:0000256" key="2">
    <source>
        <dbReference type="ARBA" id="ARBA00007613"/>
    </source>
</evidence>
<dbReference type="Proteomes" id="UP000030392">
    <property type="component" value="Unassembled WGS sequence"/>
</dbReference>
<accession>A0A0A2C603</accession>
<dbReference type="Pfam" id="PF02321">
    <property type="entry name" value="OEP"/>
    <property type="match status" value="2"/>
</dbReference>
<feature type="chain" id="PRO_5001985806" evidence="8">
    <location>
        <begin position="25"/>
        <end position="526"/>
    </location>
</feature>
<evidence type="ECO:0000256" key="1">
    <source>
        <dbReference type="ARBA" id="ARBA00004442"/>
    </source>
</evidence>
<dbReference type="InterPro" id="IPR051906">
    <property type="entry name" value="TolC-like"/>
</dbReference>
<dbReference type="EMBL" id="JNAX01000005">
    <property type="protein sequence ID" value="KGG21753.1"/>
    <property type="molecule type" value="Genomic_DNA"/>
</dbReference>
<evidence type="ECO:0000256" key="3">
    <source>
        <dbReference type="ARBA" id="ARBA00022448"/>
    </source>
</evidence>
<comment type="subcellular location">
    <subcellularLocation>
        <location evidence="1">Cell outer membrane</location>
    </subcellularLocation>
</comment>
<keyword evidence="8" id="KW-0732">Signal</keyword>
<dbReference type="SUPFAM" id="SSF56954">
    <property type="entry name" value="Outer membrane efflux proteins (OEP)"/>
    <property type="match status" value="1"/>
</dbReference>
<evidence type="ECO:0000313" key="9">
    <source>
        <dbReference type="EMBL" id="KGG21753.1"/>
    </source>
</evidence>
<name>A0A0A2C603_PROMR</name>
<evidence type="ECO:0000313" key="10">
    <source>
        <dbReference type="Proteomes" id="UP000030392"/>
    </source>
</evidence>
<dbReference type="GO" id="GO:1990281">
    <property type="term" value="C:efflux pump complex"/>
    <property type="evidence" value="ECO:0007669"/>
    <property type="project" value="TreeGrafter"/>
</dbReference>
<gene>
    <name evidence="9" type="ORF">EV03_0493</name>
</gene>
<evidence type="ECO:0000256" key="8">
    <source>
        <dbReference type="SAM" id="SignalP"/>
    </source>
</evidence>
<reference evidence="10" key="1">
    <citation type="journal article" date="2014" name="Sci. Data">
        <title>Genomes of diverse isolates of the marine cyanobacterium Prochlorococcus.</title>
        <authorList>
            <person name="Biller S."/>
            <person name="Berube P."/>
            <person name="Thompson J."/>
            <person name="Kelly L."/>
            <person name="Roggensack S."/>
            <person name="Awad L."/>
            <person name="Roache-Johnson K."/>
            <person name="Ding H."/>
            <person name="Giovannoni S.J."/>
            <person name="Moore L.R."/>
            <person name="Chisholm S.W."/>
        </authorList>
    </citation>
    <scope>NUCLEOTIDE SEQUENCE [LARGE SCALE GENOMIC DNA]</scope>
    <source>
        <strain evidence="10">PAC1</strain>
    </source>
</reference>
<keyword evidence="5" id="KW-0812">Transmembrane</keyword>
<comment type="similarity">
    <text evidence="2">Belongs to the outer membrane factor (OMF) (TC 1.B.17) family.</text>
</comment>